<evidence type="ECO:0000313" key="3">
    <source>
        <dbReference type="Proteomes" id="UP001303473"/>
    </source>
</evidence>
<feature type="region of interest" description="Disordered" evidence="1">
    <location>
        <begin position="140"/>
        <end position="163"/>
    </location>
</feature>
<evidence type="ECO:0000256" key="1">
    <source>
        <dbReference type="SAM" id="MobiDB-lite"/>
    </source>
</evidence>
<reference evidence="3" key="1">
    <citation type="journal article" date="2023" name="Mol. Phylogenet. Evol.">
        <title>Genome-scale phylogeny and comparative genomics of the fungal order Sordariales.</title>
        <authorList>
            <person name="Hensen N."/>
            <person name="Bonometti L."/>
            <person name="Westerberg I."/>
            <person name="Brannstrom I.O."/>
            <person name="Guillou S."/>
            <person name="Cros-Aarteil S."/>
            <person name="Calhoun S."/>
            <person name="Haridas S."/>
            <person name="Kuo A."/>
            <person name="Mondo S."/>
            <person name="Pangilinan J."/>
            <person name="Riley R."/>
            <person name="LaButti K."/>
            <person name="Andreopoulos B."/>
            <person name="Lipzen A."/>
            <person name="Chen C."/>
            <person name="Yan M."/>
            <person name="Daum C."/>
            <person name="Ng V."/>
            <person name="Clum A."/>
            <person name="Steindorff A."/>
            <person name="Ohm R.A."/>
            <person name="Martin F."/>
            <person name="Silar P."/>
            <person name="Natvig D.O."/>
            <person name="Lalanne C."/>
            <person name="Gautier V."/>
            <person name="Ament-Velasquez S.L."/>
            <person name="Kruys A."/>
            <person name="Hutchinson M.I."/>
            <person name="Powell A.J."/>
            <person name="Barry K."/>
            <person name="Miller A.N."/>
            <person name="Grigoriev I.V."/>
            <person name="Debuchy R."/>
            <person name="Gladieux P."/>
            <person name="Hiltunen Thoren M."/>
            <person name="Johannesson H."/>
        </authorList>
    </citation>
    <scope>NUCLEOTIDE SEQUENCE [LARGE SCALE GENOMIC DNA]</scope>
    <source>
        <strain evidence="3">CBS 340.73</strain>
    </source>
</reference>
<gene>
    <name evidence="2" type="ORF">QBC46DRAFT_387983</name>
</gene>
<dbReference type="AlphaFoldDB" id="A0AAN6N828"/>
<dbReference type="Proteomes" id="UP001303473">
    <property type="component" value="Unassembled WGS sequence"/>
</dbReference>
<evidence type="ECO:0000313" key="2">
    <source>
        <dbReference type="EMBL" id="KAK3939458.1"/>
    </source>
</evidence>
<keyword evidence="3" id="KW-1185">Reference proteome</keyword>
<dbReference type="EMBL" id="MU853811">
    <property type="protein sequence ID" value="KAK3939458.1"/>
    <property type="molecule type" value="Genomic_DNA"/>
</dbReference>
<protein>
    <submittedName>
        <fullName evidence="2">Uncharacterized protein</fullName>
    </submittedName>
</protein>
<sequence length="261" mass="28189">MPPPPIAPETPATLAVRPIATPTHGQGGTFTVTCSAHIAAAPHTCLEIVLKAAEDPVWNRFCRKCSIDAQPEQSKKADAGTAAARPFQPDRGPEYLKLGTKFTFDVHMKPDAAAEHSSGRATALEVSRLERIDEMMDEGSASGIPDCNIDSGTGSGVRTTATTPPGRRIGWRVAWKTRSGAVLPAWMLRSERVQEFVEVVSVNTAPGRSETAYTCWETFYGVLAPLVRSVVGSQLVNGFGVWMENLKRRAEDLSDREEGAL</sequence>
<feature type="region of interest" description="Disordered" evidence="1">
    <location>
        <begin position="69"/>
        <end position="90"/>
    </location>
</feature>
<feature type="compositionally biased region" description="Polar residues" evidence="1">
    <location>
        <begin position="150"/>
        <end position="163"/>
    </location>
</feature>
<name>A0AAN6N828_9PEZI</name>
<proteinExistence type="predicted"/>
<comment type="caution">
    <text evidence="2">The sequence shown here is derived from an EMBL/GenBank/DDBJ whole genome shotgun (WGS) entry which is preliminary data.</text>
</comment>
<organism evidence="2 3">
    <name type="scientific">Diplogelasinospora grovesii</name>
    <dbReference type="NCBI Taxonomy" id="303347"/>
    <lineage>
        <taxon>Eukaryota</taxon>
        <taxon>Fungi</taxon>
        <taxon>Dikarya</taxon>
        <taxon>Ascomycota</taxon>
        <taxon>Pezizomycotina</taxon>
        <taxon>Sordariomycetes</taxon>
        <taxon>Sordariomycetidae</taxon>
        <taxon>Sordariales</taxon>
        <taxon>Diplogelasinosporaceae</taxon>
        <taxon>Diplogelasinospora</taxon>
    </lineage>
</organism>
<dbReference type="CDD" id="cd07822">
    <property type="entry name" value="SRPBCC_4"/>
    <property type="match status" value="1"/>
</dbReference>
<accession>A0AAN6N828</accession>